<feature type="domain" description="Oxo-4-hydroxy-4-carboxy-5-ureidoimidazoline decarboxylase" evidence="7">
    <location>
        <begin position="7"/>
        <end position="160"/>
    </location>
</feature>
<gene>
    <name evidence="8" type="primary">uraD</name>
    <name evidence="8" type="ORF">GLW01_14045</name>
</gene>
<evidence type="ECO:0000259" key="7">
    <source>
        <dbReference type="Pfam" id="PF09349"/>
    </source>
</evidence>
<dbReference type="GO" id="GO:0051997">
    <property type="term" value="F:2-oxo-4-hydroxy-4-carboxy-5-ureidoimidazoline decarboxylase activity"/>
    <property type="evidence" value="ECO:0007669"/>
    <property type="project" value="UniProtKB-EC"/>
</dbReference>
<dbReference type="NCBIfam" id="TIGR03180">
    <property type="entry name" value="UraD_2"/>
    <property type="match status" value="1"/>
</dbReference>
<dbReference type="EC" id="4.1.1.97" evidence="3"/>
<accession>A0A9X5B5T2</accession>
<evidence type="ECO:0000256" key="5">
    <source>
        <dbReference type="ARBA" id="ARBA00022793"/>
    </source>
</evidence>
<dbReference type="PANTHER" id="PTHR43466">
    <property type="entry name" value="2-OXO-4-HYDROXY-4-CARBOXY-5-UREIDOIMIDAZOLINE DECARBOXYLASE-RELATED"/>
    <property type="match status" value="1"/>
</dbReference>
<evidence type="ECO:0000256" key="3">
    <source>
        <dbReference type="ARBA" id="ARBA00012257"/>
    </source>
</evidence>
<reference evidence="8 9" key="1">
    <citation type="submission" date="2019-11" db="EMBL/GenBank/DDBJ databases">
        <title>Genome sequences of 17 halophilic strains isolated from different environments.</title>
        <authorList>
            <person name="Furrow R.E."/>
        </authorList>
    </citation>
    <scope>NUCLEOTIDE SEQUENCE [LARGE SCALE GENOMIC DNA]</scope>
    <source>
        <strain evidence="8 9">22507_15_FS</strain>
    </source>
</reference>
<dbReference type="InterPro" id="IPR018020">
    <property type="entry name" value="OHCU_decarboxylase"/>
</dbReference>
<name>A0A9X5B5T2_9GAMM</name>
<dbReference type="SUPFAM" id="SSF158694">
    <property type="entry name" value="UraD-Like"/>
    <property type="match status" value="1"/>
</dbReference>
<dbReference type="Proteomes" id="UP000460751">
    <property type="component" value="Unassembled WGS sequence"/>
</dbReference>
<comment type="caution">
    <text evidence="8">The sequence shown here is derived from an EMBL/GenBank/DDBJ whole genome shotgun (WGS) entry which is preliminary data.</text>
</comment>
<keyword evidence="9" id="KW-1185">Reference proteome</keyword>
<evidence type="ECO:0000256" key="6">
    <source>
        <dbReference type="ARBA" id="ARBA00023239"/>
    </source>
</evidence>
<dbReference type="AlphaFoldDB" id="A0A9X5B5T2"/>
<evidence type="ECO:0000313" key="9">
    <source>
        <dbReference type="Proteomes" id="UP000460751"/>
    </source>
</evidence>
<organism evidence="8 9">
    <name type="scientific">Vreelandella halophila</name>
    <dbReference type="NCBI Taxonomy" id="86177"/>
    <lineage>
        <taxon>Bacteria</taxon>
        <taxon>Pseudomonadati</taxon>
        <taxon>Pseudomonadota</taxon>
        <taxon>Gammaproteobacteria</taxon>
        <taxon>Oceanospirillales</taxon>
        <taxon>Halomonadaceae</taxon>
        <taxon>Vreelandella</taxon>
    </lineage>
</organism>
<dbReference type="RefSeq" id="WP_160899449.1">
    <property type="nucleotide sequence ID" value="NZ_WMEX01000008.1"/>
</dbReference>
<dbReference type="GO" id="GO:0019628">
    <property type="term" value="P:urate catabolic process"/>
    <property type="evidence" value="ECO:0007669"/>
    <property type="project" value="TreeGrafter"/>
</dbReference>
<dbReference type="Pfam" id="PF09349">
    <property type="entry name" value="OHCU_decarbox"/>
    <property type="match status" value="1"/>
</dbReference>
<dbReference type="InterPro" id="IPR017595">
    <property type="entry name" value="OHCU_decarboxylase-2"/>
</dbReference>
<keyword evidence="5" id="KW-0210">Decarboxylase</keyword>
<evidence type="ECO:0000313" key="8">
    <source>
        <dbReference type="EMBL" id="MYL27911.1"/>
    </source>
</evidence>
<dbReference type="EMBL" id="WMEX01000008">
    <property type="protein sequence ID" value="MYL27911.1"/>
    <property type="molecule type" value="Genomic_DNA"/>
</dbReference>
<dbReference type="OrthoDB" id="9800909at2"/>
<dbReference type="InterPro" id="IPR036778">
    <property type="entry name" value="OHCU_decarboxylase_sf"/>
</dbReference>
<dbReference type="GO" id="GO:0006144">
    <property type="term" value="P:purine nucleobase metabolic process"/>
    <property type="evidence" value="ECO:0007669"/>
    <property type="project" value="UniProtKB-KW"/>
</dbReference>
<dbReference type="PANTHER" id="PTHR43466:SF1">
    <property type="entry name" value="2-OXO-4-HYDROXY-4-CARBOXY-5-UREIDOIMIDAZOLINE DECARBOXYLASE-RELATED"/>
    <property type="match status" value="1"/>
</dbReference>
<evidence type="ECO:0000256" key="1">
    <source>
        <dbReference type="ARBA" id="ARBA00001163"/>
    </source>
</evidence>
<evidence type="ECO:0000256" key="4">
    <source>
        <dbReference type="ARBA" id="ARBA00022631"/>
    </source>
</evidence>
<protein>
    <recommendedName>
        <fullName evidence="3">2-oxo-4-hydroxy-4-carboxy-5-ureidoimidazoline decarboxylase</fullName>
        <ecNumber evidence="3">4.1.1.97</ecNumber>
    </recommendedName>
</protein>
<sequence length="172" mass="19218">MTLDELNVLTQRAAFDMFHECCHCERWATRMVLARPFASIASLLDKADEFWSQSSRAEILEAFSGHARIGDMEALREKFSGATGHEQGQVLETSEATLEQLYELNLLYEQRHGFIFIICATGKSADEMLAALKARIDNPTGTEIINGAREQGAINQLRLQRALSDTGEGHDE</sequence>
<dbReference type="Gene3D" id="1.10.3330.10">
    <property type="entry name" value="Oxo-4-hydroxy-4-carboxy-5-ureidoimidazoline decarboxylase"/>
    <property type="match status" value="1"/>
</dbReference>
<evidence type="ECO:0000256" key="2">
    <source>
        <dbReference type="ARBA" id="ARBA00004754"/>
    </source>
</evidence>
<keyword evidence="6 8" id="KW-0456">Lyase</keyword>
<keyword evidence="4" id="KW-0659">Purine metabolism</keyword>
<comment type="catalytic activity">
    <reaction evidence="1">
        <text>5-hydroxy-2-oxo-4-ureido-2,5-dihydro-1H-imidazole-5-carboxylate + H(+) = (S)-allantoin + CO2</text>
        <dbReference type="Rhea" id="RHEA:26301"/>
        <dbReference type="ChEBI" id="CHEBI:15378"/>
        <dbReference type="ChEBI" id="CHEBI:15678"/>
        <dbReference type="ChEBI" id="CHEBI:16526"/>
        <dbReference type="ChEBI" id="CHEBI:58639"/>
        <dbReference type="EC" id="4.1.1.97"/>
    </reaction>
</comment>
<proteinExistence type="predicted"/>
<dbReference type="NCBIfam" id="NF010372">
    <property type="entry name" value="PRK13798.1"/>
    <property type="match status" value="1"/>
</dbReference>
<comment type="pathway">
    <text evidence="2">Purine metabolism; urate degradation; (S)-allantoin from urate: step 3/3.</text>
</comment>